<dbReference type="NCBIfam" id="TIGR01444">
    <property type="entry name" value="fkbM_fam"/>
    <property type="match status" value="1"/>
</dbReference>
<protein>
    <submittedName>
        <fullName evidence="2">FkbM family methyltransferase</fullName>
    </submittedName>
</protein>
<dbReference type="PANTHER" id="PTHR34203:SF15">
    <property type="entry name" value="SLL1173 PROTEIN"/>
    <property type="match status" value="1"/>
</dbReference>
<accession>A0ABU6JVQ5</accession>
<feature type="domain" description="Methyltransferase FkbM" evidence="1">
    <location>
        <begin position="187"/>
        <end position="329"/>
    </location>
</feature>
<gene>
    <name evidence="2" type="ORF">VSX58_19950</name>
</gene>
<dbReference type="InterPro" id="IPR052514">
    <property type="entry name" value="SAM-dependent_MTase"/>
</dbReference>
<name>A0ABU6JVQ5_9GAMM</name>
<evidence type="ECO:0000313" key="2">
    <source>
        <dbReference type="EMBL" id="MEC5344873.1"/>
    </source>
</evidence>
<comment type="caution">
    <text evidence="2">The sequence shown here is derived from an EMBL/GenBank/DDBJ whole genome shotgun (WGS) entry which is preliminary data.</text>
</comment>
<reference evidence="2 3" key="1">
    <citation type="journal article" date="2017" name="Int. J. Syst. Evol. Microbiol.">
        <title>Brenneria populi subsp. brevivirga subsp. nov. isolated from symptomatic bark of Populus x euramericana canker, and description of Brenneria populi subsp. populi subsp. nov.</title>
        <authorList>
            <person name="Zheng M.H."/>
            <person name="Piao C.G."/>
            <person name="Xue H."/>
            <person name="Guo M.W."/>
            <person name="Li Y."/>
        </authorList>
    </citation>
    <scope>NUCLEOTIDE SEQUENCE [LARGE SCALE GENOMIC DNA]</scope>
    <source>
        <strain evidence="2 3">D9-5</strain>
    </source>
</reference>
<keyword evidence="3" id="KW-1185">Reference proteome</keyword>
<keyword evidence="2" id="KW-0808">Transferase</keyword>
<dbReference type="Pfam" id="PF05050">
    <property type="entry name" value="Methyltransf_21"/>
    <property type="match status" value="1"/>
</dbReference>
<dbReference type="PANTHER" id="PTHR34203">
    <property type="entry name" value="METHYLTRANSFERASE, FKBM FAMILY PROTEIN"/>
    <property type="match status" value="1"/>
</dbReference>
<evidence type="ECO:0000313" key="3">
    <source>
        <dbReference type="Proteomes" id="UP001309705"/>
    </source>
</evidence>
<dbReference type="InterPro" id="IPR029063">
    <property type="entry name" value="SAM-dependent_MTases_sf"/>
</dbReference>
<dbReference type="EMBL" id="JAYWTM010000029">
    <property type="protein sequence ID" value="MEC5344873.1"/>
    <property type="molecule type" value="Genomic_DNA"/>
</dbReference>
<dbReference type="GO" id="GO:0032259">
    <property type="term" value="P:methylation"/>
    <property type="evidence" value="ECO:0007669"/>
    <property type="project" value="UniProtKB-KW"/>
</dbReference>
<dbReference type="InterPro" id="IPR006342">
    <property type="entry name" value="FkbM_mtfrase"/>
</dbReference>
<proteinExistence type="predicted"/>
<dbReference type="RefSeq" id="WP_327619626.1">
    <property type="nucleotide sequence ID" value="NZ_JAYWTM010000029.1"/>
</dbReference>
<organism evidence="2 3">
    <name type="scientific">Brenneria populi</name>
    <dbReference type="NCBI Taxonomy" id="1505588"/>
    <lineage>
        <taxon>Bacteria</taxon>
        <taxon>Pseudomonadati</taxon>
        <taxon>Pseudomonadota</taxon>
        <taxon>Gammaproteobacteria</taxon>
        <taxon>Enterobacterales</taxon>
        <taxon>Pectobacteriaceae</taxon>
        <taxon>Brenneria</taxon>
    </lineage>
</organism>
<dbReference type="GO" id="GO:0008168">
    <property type="term" value="F:methyltransferase activity"/>
    <property type="evidence" value="ECO:0007669"/>
    <property type="project" value="UniProtKB-KW"/>
</dbReference>
<keyword evidence="2" id="KW-0489">Methyltransferase</keyword>
<dbReference type="Proteomes" id="UP001309705">
    <property type="component" value="Unassembled WGS sequence"/>
</dbReference>
<evidence type="ECO:0000259" key="1">
    <source>
        <dbReference type="Pfam" id="PF05050"/>
    </source>
</evidence>
<dbReference type="Gene3D" id="3.40.50.150">
    <property type="entry name" value="Vaccinia Virus protein VP39"/>
    <property type="match status" value="1"/>
</dbReference>
<dbReference type="SUPFAM" id="SSF53335">
    <property type="entry name" value="S-adenosyl-L-methionine-dependent methyltransferases"/>
    <property type="match status" value="1"/>
</dbReference>
<sequence>MEIEKYVPHESQLLFCHDFIYSDREKYVFGRNDYAIKINDLISISGFIDETSTDTIYQGKPVLHSLDMVPDGAMVIFVSCMSPLTVSRKLSEKNIDFIDYFFFQKYSGLALPDIPHWVGFADDYRENKDKYNWLYSLMSDDLSRQTLRRLVTFRLYRDLSQMNIFTNRVKDQYFEDFLCLSNESFIDAGGYDGLSSLIFAENYPDYHSIHLFEPNANVLALARENLSHFPRVNFYESGLSHCAQRLNFDINCTASASKISDSGDTVIHVDALDNVIKDRVTFIKMDIEGAESDAIAGARGVILRNHPKLAICVYHKPNDFWYLAEQVLAIRSDYRLYLRHYTEGTDETVLYFVPA</sequence>